<dbReference type="PANTHER" id="PTHR45872">
    <property type="entry name" value="RHO GUANINE NUCLEOTIDE EXCHANGE FACTOR 2, ISOFORM D"/>
    <property type="match status" value="1"/>
</dbReference>
<dbReference type="AlphaFoldDB" id="A0A4Y2B624"/>
<evidence type="ECO:0000313" key="4">
    <source>
        <dbReference type="Proteomes" id="UP000499080"/>
    </source>
</evidence>
<dbReference type="PANTHER" id="PTHR45872:SF2">
    <property type="entry name" value="RHO GUANINE NUCLEOTIDE EXCHANGE FACTOR 2, ISOFORM D"/>
    <property type="match status" value="1"/>
</dbReference>
<feature type="region of interest" description="Disordered" evidence="1">
    <location>
        <begin position="1"/>
        <end position="107"/>
    </location>
</feature>
<feature type="non-terminal residue" evidence="2">
    <location>
        <position position="1"/>
    </location>
</feature>
<dbReference type="GO" id="GO:0005737">
    <property type="term" value="C:cytoplasm"/>
    <property type="evidence" value="ECO:0007669"/>
    <property type="project" value="TreeGrafter"/>
</dbReference>
<feature type="compositionally biased region" description="Basic and acidic residues" evidence="1">
    <location>
        <begin position="1"/>
        <end position="31"/>
    </location>
</feature>
<protein>
    <submittedName>
        <fullName evidence="2">Uncharacterized protein</fullName>
    </submittedName>
</protein>
<feature type="compositionally biased region" description="Low complexity" evidence="1">
    <location>
        <begin position="32"/>
        <end position="54"/>
    </location>
</feature>
<dbReference type="EMBL" id="BGPR01176867">
    <property type="protein sequence ID" value="GBM49705.1"/>
    <property type="molecule type" value="Genomic_DNA"/>
</dbReference>
<evidence type="ECO:0000256" key="1">
    <source>
        <dbReference type="SAM" id="MobiDB-lite"/>
    </source>
</evidence>
<evidence type="ECO:0000313" key="3">
    <source>
        <dbReference type="EMBL" id="GBM49705.1"/>
    </source>
</evidence>
<dbReference type="GO" id="GO:0007186">
    <property type="term" value="P:G protein-coupled receptor signaling pathway"/>
    <property type="evidence" value="ECO:0007669"/>
    <property type="project" value="TreeGrafter"/>
</dbReference>
<dbReference type="GO" id="GO:0001664">
    <property type="term" value="F:G protein-coupled receptor binding"/>
    <property type="evidence" value="ECO:0007669"/>
    <property type="project" value="TreeGrafter"/>
</dbReference>
<feature type="compositionally biased region" description="Polar residues" evidence="1">
    <location>
        <begin position="77"/>
        <end position="90"/>
    </location>
</feature>
<keyword evidence="4" id="KW-1185">Reference proteome</keyword>
<dbReference type="EMBL" id="BGPR01158790">
    <property type="protein sequence ID" value="GBL87782.1"/>
    <property type="molecule type" value="Genomic_DNA"/>
</dbReference>
<dbReference type="OrthoDB" id="2272012at2759"/>
<name>A0A4Y2B624_ARAVE</name>
<gene>
    <name evidence="3" type="ORF">AVEN_119430_1</name>
    <name evidence="2" type="ORF">AVEN_210399_1</name>
</gene>
<dbReference type="Proteomes" id="UP000499080">
    <property type="component" value="Unassembled WGS sequence"/>
</dbReference>
<accession>A0A4Y2B624</accession>
<reference evidence="2 4" key="1">
    <citation type="journal article" date="2019" name="Sci. Rep.">
        <title>Orb-weaving spider Araneus ventricosus genome elucidates the spidroin gene catalogue.</title>
        <authorList>
            <person name="Kono N."/>
            <person name="Nakamura H."/>
            <person name="Ohtoshi R."/>
            <person name="Moran D.A.P."/>
            <person name="Shinohara A."/>
            <person name="Yoshida Y."/>
            <person name="Fujiwara M."/>
            <person name="Mori M."/>
            <person name="Tomita M."/>
            <person name="Arakawa K."/>
        </authorList>
    </citation>
    <scope>NUCLEOTIDE SEQUENCE [LARGE SCALE GENOMIC DNA]</scope>
</reference>
<sequence>RESKPSFRKRSDPNIPRSKSDVDVDDKHGLNESRSSSNSSLSNRSLDSPSNSSEMVHRTPTSVSADSVPPNFAPTCGLTSSGGHMTGTTQSSDDSDLEADADPPKWQENVDWDVLKVMKPKEKKRQDVINGIF</sequence>
<dbReference type="GO" id="GO:0005085">
    <property type="term" value="F:guanyl-nucleotide exchange factor activity"/>
    <property type="evidence" value="ECO:0007669"/>
    <property type="project" value="TreeGrafter"/>
</dbReference>
<organism evidence="2 4">
    <name type="scientific">Araneus ventricosus</name>
    <name type="common">Orbweaver spider</name>
    <name type="synonym">Epeira ventricosa</name>
    <dbReference type="NCBI Taxonomy" id="182803"/>
    <lineage>
        <taxon>Eukaryota</taxon>
        <taxon>Metazoa</taxon>
        <taxon>Ecdysozoa</taxon>
        <taxon>Arthropoda</taxon>
        <taxon>Chelicerata</taxon>
        <taxon>Arachnida</taxon>
        <taxon>Araneae</taxon>
        <taxon>Araneomorphae</taxon>
        <taxon>Entelegynae</taxon>
        <taxon>Araneoidea</taxon>
        <taxon>Araneidae</taxon>
        <taxon>Araneus</taxon>
    </lineage>
</organism>
<proteinExistence type="predicted"/>
<comment type="caution">
    <text evidence="2">The sequence shown here is derived from an EMBL/GenBank/DDBJ whole genome shotgun (WGS) entry which is preliminary data.</text>
</comment>
<evidence type="ECO:0000313" key="2">
    <source>
        <dbReference type="EMBL" id="GBL87782.1"/>
    </source>
</evidence>